<keyword evidence="3" id="KW-1185">Reference proteome</keyword>
<gene>
    <name evidence="2" type="ORF">FIA58_007400</name>
</gene>
<evidence type="ECO:0008006" key="4">
    <source>
        <dbReference type="Google" id="ProtNLM"/>
    </source>
</evidence>
<dbReference type="RefSeq" id="WP_140961719.1">
    <property type="nucleotide sequence ID" value="NZ_VEVQ02000004.1"/>
</dbReference>
<protein>
    <recommendedName>
        <fullName evidence="4">Chromosome partition protein Smc</fullName>
    </recommendedName>
</protein>
<reference evidence="2" key="1">
    <citation type="submission" date="2019-05" db="EMBL/GenBank/DDBJ databases">
        <authorList>
            <person name="Lianzixin W."/>
        </authorList>
    </citation>
    <scope>NUCLEOTIDE SEQUENCE</scope>
    <source>
        <strain evidence="2">EC11</strain>
    </source>
</reference>
<organism evidence="2 3">
    <name type="scientific">Flavobacterium jejuense</name>
    <dbReference type="NCBI Taxonomy" id="1544455"/>
    <lineage>
        <taxon>Bacteria</taxon>
        <taxon>Pseudomonadati</taxon>
        <taxon>Bacteroidota</taxon>
        <taxon>Flavobacteriia</taxon>
        <taxon>Flavobacteriales</taxon>
        <taxon>Flavobacteriaceae</taxon>
        <taxon>Flavobacterium</taxon>
    </lineage>
</organism>
<evidence type="ECO:0000256" key="1">
    <source>
        <dbReference type="SAM" id="Coils"/>
    </source>
</evidence>
<keyword evidence="1" id="KW-0175">Coiled coil</keyword>
<reference evidence="2" key="2">
    <citation type="submission" date="2020-02" db="EMBL/GenBank/DDBJ databases">
        <title>Flavobacterium profundi sp. nov., isolated from a deep-sea seamount.</title>
        <authorList>
            <person name="Zhang D.-C."/>
        </authorList>
    </citation>
    <scope>NUCLEOTIDE SEQUENCE</scope>
    <source>
        <strain evidence="2">EC11</strain>
    </source>
</reference>
<evidence type="ECO:0000313" key="2">
    <source>
        <dbReference type="EMBL" id="NHN25499.1"/>
    </source>
</evidence>
<name>A0ABX0INW3_9FLAO</name>
<feature type="coiled-coil region" evidence="1">
    <location>
        <begin position="43"/>
        <end position="143"/>
    </location>
</feature>
<sequence length="311" mass="35916">MVRKKYKMALWSLVLSCVTLIVLASSFLLTNTSFGKNLNIFNSSELESDLEKSYIEIEKLISEKELLMQELKEQLEKFQTLETENDSLKSELEVKYQQVEELISKIESLEKDVSKLMSLKNELAKARKDYDKLSAEKRASNKEKLVSDESVNYSSEATSDKSLARKEDIESPIKEIVRELEENIRLLNSSVQTYHKKESGIKKETTSASKVNSLGLRYTLYVDKSNDKRMNVFYVQIFDTNNKNVGKTKSFFIDDKELVYSFKSNVEYEEQVTEIEEEFSTQGLNLDKGVYFLNIFSSKGKLLSSRSFKLD</sequence>
<proteinExistence type="predicted"/>
<evidence type="ECO:0000313" key="3">
    <source>
        <dbReference type="Proteomes" id="UP000817854"/>
    </source>
</evidence>
<comment type="caution">
    <text evidence="2">The sequence shown here is derived from an EMBL/GenBank/DDBJ whole genome shotgun (WGS) entry which is preliminary data.</text>
</comment>
<dbReference type="EMBL" id="VEVQ02000004">
    <property type="protein sequence ID" value="NHN25499.1"/>
    <property type="molecule type" value="Genomic_DNA"/>
</dbReference>
<accession>A0ABX0INW3</accession>
<dbReference type="Proteomes" id="UP000817854">
    <property type="component" value="Unassembled WGS sequence"/>
</dbReference>